<comment type="caution">
    <text evidence="1">The sequence shown here is derived from an EMBL/GenBank/DDBJ whole genome shotgun (WGS) entry which is preliminary data.</text>
</comment>
<evidence type="ECO:0000313" key="1">
    <source>
        <dbReference type="EMBL" id="OQX16244.1"/>
    </source>
</evidence>
<gene>
    <name evidence="1" type="ORF">BWK73_04295</name>
</gene>
<dbReference type="AlphaFoldDB" id="A0A1Y1QXZ0"/>
<reference evidence="1 2" key="1">
    <citation type="submission" date="2017-01" db="EMBL/GenBank/DDBJ databases">
        <title>Novel large sulfur bacteria in the metagenomes of groundwater-fed chemosynthetic microbial mats in the Lake Huron basin.</title>
        <authorList>
            <person name="Sharrar A.M."/>
            <person name="Flood B.E."/>
            <person name="Bailey J.V."/>
            <person name="Jones D.S."/>
            <person name="Biddanda B."/>
            <person name="Ruberg S.A."/>
            <person name="Marcus D.N."/>
            <person name="Dick G.J."/>
        </authorList>
    </citation>
    <scope>NUCLEOTIDE SEQUENCE [LARGE SCALE GENOMIC DNA]</scope>
    <source>
        <strain evidence="1">A8</strain>
    </source>
</reference>
<protein>
    <submittedName>
        <fullName evidence="1">Uncharacterized protein</fullName>
    </submittedName>
</protein>
<dbReference type="Proteomes" id="UP000192491">
    <property type="component" value="Unassembled WGS sequence"/>
</dbReference>
<organism evidence="1 2">
    <name type="scientific">Thiothrix lacustris</name>
    <dbReference type="NCBI Taxonomy" id="525917"/>
    <lineage>
        <taxon>Bacteria</taxon>
        <taxon>Pseudomonadati</taxon>
        <taxon>Pseudomonadota</taxon>
        <taxon>Gammaproteobacteria</taxon>
        <taxon>Thiotrichales</taxon>
        <taxon>Thiotrichaceae</taxon>
        <taxon>Thiothrix</taxon>
    </lineage>
</organism>
<dbReference type="EMBL" id="MTEJ01000006">
    <property type="protein sequence ID" value="OQX16244.1"/>
    <property type="molecule type" value="Genomic_DNA"/>
</dbReference>
<name>A0A1Y1QXZ0_9GAMM</name>
<proteinExistence type="predicted"/>
<evidence type="ECO:0000313" key="2">
    <source>
        <dbReference type="Proteomes" id="UP000192491"/>
    </source>
</evidence>
<accession>A0A1Y1QXZ0</accession>
<sequence length="76" mass="7908">MSSVVPQPALANWLPGLVPAELFGASGGWLKGSVVLFINATLPKHGPLFLKLKASCSAPALKANARTSIGVKLNER</sequence>